<sequence length="308" mass="34555">MSIKDNLIQFMERSGYTQKQVAAKSKLSTATVSQYLSGSYKGNIATTETKLREFLMREAKRLHGDVEFVPTTLAKTALEVIDNIHSDCDIGVIYGAAGMGKSMVLREYALRDSAAILIEADPGYTAKVLLQELCIKLRVKKTTGTIHELSERCVEALKGTGWIVLIDEAELLPHRALEVMRRIQDRARCGLVLAGMPRLLLNLMGSRGEYEQLYSRVSLALDLDDMKQLSEESDFTDILNNILNSGLPDYELTSDVLQAFRKESGGNYRRMFKLARSVIRANKERRLAVSPAVIEKFGKMLIKQRGLF</sequence>
<dbReference type="Gene3D" id="1.10.260.40">
    <property type="entry name" value="lambda repressor-like DNA-binding domains"/>
    <property type="match status" value="1"/>
</dbReference>
<reference evidence="3" key="2">
    <citation type="submission" date="2012-01" db="EMBL/GenBank/DDBJ databases">
        <authorList>
            <person name="Biehl B.S."/>
            <person name="Ding Y."/>
            <person name="Dugan-Rocha S.P."/>
            <person name="Gibbs R.A."/>
            <person name="Glasner J.D."/>
            <person name="Kovar C."/>
            <person name="Muzny D.M."/>
            <person name="Neeno-Eckwall E.C."/>
            <person name="Perna N.T."/>
            <person name="Qin X."/>
            <person name="von Bodman S.B."/>
            <person name="Weinstock G.M."/>
        </authorList>
    </citation>
    <scope>NUCLEOTIDE SEQUENCE</scope>
    <source>
        <strain evidence="3">DC283</strain>
    </source>
</reference>
<accession>H3R9P6</accession>
<proteinExistence type="predicted"/>
<reference evidence="2 5" key="3">
    <citation type="submission" date="2016-10" db="EMBL/GenBank/DDBJ databases">
        <title>Complete Genome Assembly of Pantoea stewartii subsp. stewartii DC283, a Corn Pathogen.</title>
        <authorList>
            <person name="Duong D.A."/>
            <person name="Stevens A.M."/>
            <person name="Jensen R.V."/>
        </authorList>
    </citation>
    <scope>NUCLEOTIDE SEQUENCE [LARGE SCALE GENOMIC DNA]</scope>
    <source>
        <strain evidence="2 5">DC283</strain>
    </source>
</reference>
<dbReference type="PROSITE" id="PS50943">
    <property type="entry name" value="HTH_CROC1"/>
    <property type="match status" value="1"/>
</dbReference>
<dbReference type="KEGG" id="pstw:DSJ_19910"/>
<evidence type="ECO:0000313" key="3">
    <source>
        <dbReference type="EMBL" id="EHU01909.1"/>
    </source>
</evidence>
<evidence type="ECO:0000313" key="5">
    <source>
        <dbReference type="Proteomes" id="UP000192380"/>
    </source>
</evidence>
<dbReference type="OrthoDB" id="9801665at2"/>
<dbReference type="Proteomes" id="UP000005050">
    <property type="component" value="Unassembled WGS sequence"/>
</dbReference>
<keyword evidence="5" id="KW-1185">Reference proteome</keyword>
<dbReference type="InterPro" id="IPR049945">
    <property type="entry name" value="AAA_22"/>
</dbReference>
<dbReference type="GO" id="GO:0003677">
    <property type="term" value="F:DNA binding"/>
    <property type="evidence" value="ECO:0007669"/>
    <property type="project" value="InterPro"/>
</dbReference>
<evidence type="ECO:0000313" key="4">
    <source>
        <dbReference type="Proteomes" id="UP000005050"/>
    </source>
</evidence>
<dbReference type="EMBL" id="CP017581">
    <property type="protein sequence ID" value="ARF51357.1"/>
    <property type="molecule type" value="Genomic_DNA"/>
</dbReference>
<dbReference type="InterPro" id="IPR001387">
    <property type="entry name" value="Cro/C1-type_HTH"/>
</dbReference>
<protein>
    <submittedName>
        <fullName evidence="2">ATPase</fullName>
    </submittedName>
    <submittedName>
        <fullName evidence="3">Phage transposase</fullName>
    </submittedName>
</protein>
<reference evidence="3 4" key="1">
    <citation type="journal article" date="2012" name="Mol. Microbiol.">
        <title>The genetic and structural basis of two distinct terminal side branch residues in stewartan and amylovoran exopolysaccharides and their potential role in host adaptation.</title>
        <authorList>
            <person name="Wang X."/>
            <person name="Yang F."/>
            <person name="von Bodman S.B."/>
        </authorList>
    </citation>
    <scope>NUCLEOTIDE SEQUENCE [LARGE SCALE GENOMIC DNA]</scope>
    <source>
        <strain evidence="3 4">DC283</strain>
    </source>
</reference>
<dbReference type="Gene3D" id="3.40.50.300">
    <property type="entry name" value="P-loop containing nucleotide triphosphate hydrolases"/>
    <property type="match status" value="1"/>
</dbReference>
<dbReference type="EMBL" id="AHIE01000002">
    <property type="protein sequence ID" value="EHU01909.1"/>
    <property type="molecule type" value="Genomic_DNA"/>
</dbReference>
<dbReference type="AlphaFoldDB" id="H3R9P6"/>
<dbReference type="SUPFAM" id="SSF52540">
    <property type="entry name" value="P-loop containing nucleoside triphosphate hydrolases"/>
    <property type="match status" value="1"/>
</dbReference>
<dbReference type="CDD" id="cd00093">
    <property type="entry name" value="HTH_XRE"/>
    <property type="match status" value="1"/>
</dbReference>
<dbReference type="InterPro" id="IPR052026">
    <property type="entry name" value="ExeA_AAA_ATPase_DNA-bind"/>
</dbReference>
<dbReference type="RefSeq" id="WP_006118091.1">
    <property type="nucleotide sequence ID" value="NZ_AHIE01000002.1"/>
</dbReference>
<dbReference type="Proteomes" id="UP000192380">
    <property type="component" value="Chromosome"/>
</dbReference>
<dbReference type="PANTHER" id="PTHR35894:SF5">
    <property type="entry name" value="MU-LIKE PROPHAGE FLUMU DNA TRANSPOSITION PROTEIN B"/>
    <property type="match status" value="1"/>
</dbReference>
<feature type="domain" description="HTH cro/C1-type" evidence="1">
    <location>
        <begin position="7"/>
        <end position="46"/>
    </location>
</feature>
<evidence type="ECO:0000259" key="1">
    <source>
        <dbReference type="PROSITE" id="PS50943"/>
    </source>
</evidence>
<dbReference type="GO" id="GO:0016887">
    <property type="term" value="F:ATP hydrolysis activity"/>
    <property type="evidence" value="ECO:0007669"/>
    <property type="project" value="InterPro"/>
</dbReference>
<dbReference type="InterPro" id="IPR027417">
    <property type="entry name" value="P-loop_NTPase"/>
</dbReference>
<evidence type="ECO:0000313" key="2">
    <source>
        <dbReference type="EMBL" id="ARF51357.1"/>
    </source>
</evidence>
<dbReference type="InterPro" id="IPR010982">
    <property type="entry name" value="Lambda_DNA-bd_dom_sf"/>
</dbReference>
<dbReference type="Pfam" id="PF13401">
    <property type="entry name" value="AAA_22"/>
    <property type="match status" value="1"/>
</dbReference>
<dbReference type="STRING" id="660596.DSJ_19910"/>
<organism evidence="3 4">
    <name type="scientific">Pantoea stewartii subsp. stewartii DC283</name>
    <dbReference type="NCBI Taxonomy" id="660596"/>
    <lineage>
        <taxon>Bacteria</taxon>
        <taxon>Pseudomonadati</taxon>
        <taxon>Pseudomonadota</taxon>
        <taxon>Gammaproteobacteria</taxon>
        <taxon>Enterobacterales</taxon>
        <taxon>Erwiniaceae</taxon>
        <taxon>Pantoea</taxon>
    </lineage>
</organism>
<name>H3R9P6_PANSE</name>
<dbReference type="PANTHER" id="PTHR35894">
    <property type="entry name" value="GENERAL SECRETION PATHWAY PROTEIN A-RELATED"/>
    <property type="match status" value="1"/>
</dbReference>
<dbReference type="SUPFAM" id="SSF47413">
    <property type="entry name" value="lambda repressor-like DNA-binding domains"/>
    <property type="match status" value="1"/>
</dbReference>
<dbReference type="PATRIC" id="fig|660596.6.peg.612"/>
<gene>
    <name evidence="3" type="ORF">CKS_0377</name>
    <name evidence="2" type="ORF">DSJ_19910</name>
</gene>